<reference evidence="2 3" key="1">
    <citation type="submission" date="2020-07" db="EMBL/GenBank/DDBJ databases">
        <title>Luteimonas sp. SJ-92.</title>
        <authorList>
            <person name="Huang X.-X."/>
            <person name="Xu L."/>
            <person name="Sun J.-Q."/>
        </authorList>
    </citation>
    <scope>NUCLEOTIDE SEQUENCE [LARGE SCALE GENOMIC DNA]</scope>
    <source>
        <strain evidence="2 3">SJ-92</strain>
    </source>
</reference>
<organism evidence="2 3">
    <name type="scientific">Luteimonas salinisoli</name>
    <dbReference type="NCBI Taxonomy" id="2752307"/>
    <lineage>
        <taxon>Bacteria</taxon>
        <taxon>Pseudomonadati</taxon>
        <taxon>Pseudomonadota</taxon>
        <taxon>Gammaproteobacteria</taxon>
        <taxon>Lysobacterales</taxon>
        <taxon>Lysobacteraceae</taxon>
        <taxon>Luteimonas</taxon>
    </lineage>
</organism>
<feature type="signal peptide" evidence="1">
    <location>
        <begin position="1"/>
        <end position="20"/>
    </location>
</feature>
<protein>
    <recommendedName>
        <fullName evidence="4">Outer membrane lipoprotein carrier protein LolA</fullName>
    </recommendedName>
</protein>
<evidence type="ECO:0000256" key="1">
    <source>
        <dbReference type="SAM" id="SignalP"/>
    </source>
</evidence>
<comment type="caution">
    <text evidence="2">The sequence shown here is derived from an EMBL/GenBank/DDBJ whole genome shotgun (WGS) entry which is preliminary data.</text>
</comment>
<accession>A0A853JG52</accession>
<dbReference type="RefSeq" id="WP_180679587.1">
    <property type="nucleotide sequence ID" value="NZ_JACCKA010000086.1"/>
</dbReference>
<name>A0A853JG52_9GAMM</name>
<proteinExistence type="predicted"/>
<gene>
    <name evidence="2" type="ORF">H0E84_15715</name>
</gene>
<evidence type="ECO:0000313" key="2">
    <source>
        <dbReference type="EMBL" id="NZA27825.1"/>
    </source>
</evidence>
<feature type="chain" id="PRO_5032712165" description="Outer membrane lipoprotein carrier protein LolA" evidence="1">
    <location>
        <begin position="21"/>
        <end position="214"/>
    </location>
</feature>
<evidence type="ECO:0008006" key="4">
    <source>
        <dbReference type="Google" id="ProtNLM"/>
    </source>
</evidence>
<dbReference type="AlphaFoldDB" id="A0A853JG52"/>
<dbReference type="Proteomes" id="UP000578091">
    <property type="component" value="Unassembled WGS sequence"/>
</dbReference>
<keyword evidence="1" id="KW-0732">Signal</keyword>
<evidence type="ECO:0000313" key="3">
    <source>
        <dbReference type="Proteomes" id="UP000578091"/>
    </source>
</evidence>
<sequence length="214" mass="22858">MTIALSALLLAACGAQPTEAGATAAGDAAPAPAPTFADKMAGMVTAASPLSDPRGEVMAALERMLAADSYVAEIETGAGTMTLEHVAPDRFRMTLPDGITQTIVGDRMYMRMQGQTMELPLQEGMLEEMRDRGRIAARQERASFESLGADSVAGAPARKYRMTHEDPADPPATLWIGDDGYPLQMQVAGDDAQGPTTIRYSRFDDPAIRIERPN</sequence>
<keyword evidence="3" id="KW-1185">Reference proteome</keyword>
<dbReference type="EMBL" id="JACCKA010000086">
    <property type="protein sequence ID" value="NZA27825.1"/>
    <property type="molecule type" value="Genomic_DNA"/>
</dbReference>
<dbReference type="Gene3D" id="2.50.20.20">
    <property type="match status" value="1"/>
</dbReference>